<dbReference type="EMBL" id="PYGK01000003">
    <property type="protein sequence ID" value="PSL33297.1"/>
    <property type="molecule type" value="Genomic_DNA"/>
</dbReference>
<dbReference type="InterPro" id="IPR041700">
    <property type="entry name" value="OMP_b-brl_3"/>
</dbReference>
<evidence type="ECO:0000313" key="6">
    <source>
        <dbReference type="EMBL" id="PSL33297.1"/>
    </source>
</evidence>
<keyword evidence="4" id="KW-0732">Signal</keyword>
<comment type="subcellular location">
    <subcellularLocation>
        <location evidence="1">Cell outer membrane</location>
    </subcellularLocation>
</comment>
<feature type="signal peptide" evidence="4">
    <location>
        <begin position="1"/>
        <end position="18"/>
    </location>
</feature>
<evidence type="ECO:0000256" key="4">
    <source>
        <dbReference type="SAM" id="SignalP"/>
    </source>
</evidence>
<dbReference type="RefSeq" id="WP_106601620.1">
    <property type="nucleotide sequence ID" value="NZ_PYGK01000003.1"/>
</dbReference>
<keyword evidence="2" id="KW-0472">Membrane</keyword>
<dbReference type="PANTHER" id="PTHR40980:SF4">
    <property type="entry name" value="TONB-DEPENDENT RECEPTOR-LIKE BETA-BARREL DOMAIN-CONTAINING PROTEIN"/>
    <property type="match status" value="1"/>
</dbReference>
<dbReference type="InterPro" id="IPR036942">
    <property type="entry name" value="Beta-barrel_TonB_sf"/>
</dbReference>
<dbReference type="AlphaFoldDB" id="A0A2P8GH71"/>
<dbReference type="Gene3D" id="2.40.170.20">
    <property type="entry name" value="TonB-dependent receptor, beta-barrel domain"/>
    <property type="match status" value="1"/>
</dbReference>
<keyword evidence="7" id="KW-1185">Reference proteome</keyword>
<accession>A0A2P8GH71</accession>
<feature type="domain" description="Outer membrane protein beta-barrel" evidence="5">
    <location>
        <begin position="371"/>
        <end position="773"/>
    </location>
</feature>
<comment type="caution">
    <text evidence="6">The sequence shown here is derived from an EMBL/GenBank/DDBJ whole genome shotgun (WGS) entry which is preliminary data.</text>
</comment>
<dbReference type="Gene3D" id="2.170.130.10">
    <property type="entry name" value="TonB-dependent receptor, plug domain"/>
    <property type="match status" value="1"/>
</dbReference>
<evidence type="ECO:0000256" key="2">
    <source>
        <dbReference type="ARBA" id="ARBA00023136"/>
    </source>
</evidence>
<reference evidence="6 7" key="1">
    <citation type="submission" date="2018-03" db="EMBL/GenBank/DDBJ databases">
        <title>Genomic Encyclopedia of Archaeal and Bacterial Type Strains, Phase II (KMG-II): from individual species to whole genera.</title>
        <authorList>
            <person name="Goeker M."/>
        </authorList>
    </citation>
    <scope>NUCLEOTIDE SEQUENCE [LARGE SCALE GENOMIC DNA]</scope>
    <source>
        <strain evidence="6 7">DSM 18107</strain>
    </source>
</reference>
<keyword evidence="3" id="KW-0998">Cell outer membrane</keyword>
<evidence type="ECO:0000256" key="3">
    <source>
        <dbReference type="ARBA" id="ARBA00023237"/>
    </source>
</evidence>
<dbReference type="InterPro" id="IPR037066">
    <property type="entry name" value="Plug_dom_sf"/>
</dbReference>
<dbReference type="SUPFAM" id="SSF56935">
    <property type="entry name" value="Porins"/>
    <property type="match status" value="1"/>
</dbReference>
<feature type="chain" id="PRO_5015202369" evidence="4">
    <location>
        <begin position="19"/>
        <end position="799"/>
    </location>
</feature>
<dbReference type="GO" id="GO:0009279">
    <property type="term" value="C:cell outer membrane"/>
    <property type="evidence" value="ECO:0007669"/>
    <property type="project" value="UniProtKB-SubCell"/>
</dbReference>
<proteinExistence type="predicted"/>
<evidence type="ECO:0000259" key="5">
    <source>
        <dbReference type="Pfam" id="PF14905"/>
    </source>
</evidence>
<keyword evidence="6" id="KW-0675">Receptor</keyword>
<evidence type="ECO:0000256" key="1">
    <source>
        <dbReference type="ARBA" id="ARBA00004442"/>
    </source>
</evidence>
<evidence type="ECO:0000313" key="7">
    <source>
        <dbReference type="Proteomes" id="UP000240978"/>
    </source>
</evidence>
<dbReference type="OrthoDB" id="905812at2"/>
<protein>
    <submittedName>
        <fullName evidence="6">Outer membrane receptor protein involved in Fe transport</fullName>
    </submittedName>
</protein>
<organism evidence="6 7">
    <name type="scientific">Chitinophaga ginsengisoli</name>
    <dbReference type="NCBI Taxonomy" id="363837"/>
    <lineage>
        <taxon>Bacteria</taxon>
        <taxon>Pseudomonadati</taxon>
        <taxon>Bacteroidota</taxon>
        <taxon>Chitinophagia</taxon>
        <taxon>Chitinophagales</taxon>
        <taxon>Chitinophagaceae</taxon>
        <taxon>Chitinophaga</taxon>
    </lineage>
</organism>
<dbReference type="Pfam" id="PF14905">
    <property type="entry name" value="OMP_b-brl_3"/>
    <property type="match status" value="1"/>
</dbReference>
<gene>
    <name evidence="6" type="ORF">CLV42_103280</name>
</gene>
<dbReference type="Proteomes" id="UP000240978">
    <property type="component" value="Unassembled WGS sequence"/>
</dbReference>
<sequence length="799" mass="88169">MRKLLHFIFLCWAAGAHAGTIRVTVYTIGETPVPGAIVTLQGVHPPSMAIHMVADSAARVAFHPAQDGEYTITAAAFGTGIANSGPFVWHGRDTAITLMLPSNTRELAGVTITANKPLVEADGDKIIYNAGSDPSLAGLSAAEALARTPFVSVDGEGHVQLKGKGGFLIMLNGKQTSMFANNPGEVLKAFPATIISKIEINTQPSAKYEGEGINGIINIITKKKVAGYNAHTSLTYNSIGQVNPNMAFNLKYGKLGITSFVYFANSMNFHAHGEQVYTPLISAPFAERRTLDTTTTNGYMAGGNLEVAYDIDSLRTLSLYGRLAAGGKTLEQQSLIRSYSTAHDLLQQSRLTSEDESHTPSGEAGFDYQQRFRQPGRSLFMGVNVQTSGQKKILQSGQVYTTEEERLLRNQYRGSNTQTCIQADYALPIHPSFILEMGAKAIFRQVGAVYASQIKDLDADQYHPDLANDDELTYSQNVGALYSMGTWKIKRGGITVKTGGRLEKTNIQGHFIRKKTDVTQDYYSFLPSFSITKNWASGRYLTLQYSRTLTRPGLSFLNPYTDNRDPLLISRGNEHLHPEFTNNGEVSFSNFNDKFSYTLALSGALTQGSIQRYIRFDEATGVSTQTYSNIGRSQVAGVSGYLSANPAKQLSATLNFNCYYAAISSTADASEKHRGLYGSLSTAVTYLPSEKWMLFSNVNYTRPPVQLQGRSGDFLFYNIGAGYWLYKKKLRLTVAMLNFMNKYWQVNDRFESPLVRQQNTSFRDVRSLSIGLRFSFGKLNENTSRKRGVKIDDRNQDPQ</sequence>
<dbReference type="PANTHER" id="PTHR40980">
    <property type="entry name" value="PLUG DOMAIN-CONTAINING PROTEIN"/>
    <property type="match status" value="1"/>
</dbReference>
<name>A0A2P8GH71_9BACT</name>